<dbReference type="PROSITE" id="PS00211">
    <property type="entry name" value="ABC_TRANSPORTER_1"/>
    <property type="match status" value="1"/>
</dbReference>
<dbReference type="FunFam" id="3.40.50.300:FF:000016">
    <property type="entry name" value="Oligopeptide ABC transporter ATP-binding component"/>
    <property type="match status" value="1"/>
</dbReference>
<dbReference type="InterPro" id="IPR050319">
    <property type="entry name" value="ABC_transp_ATP-bind"/>
</dbReference>
<dbReference type="Gene3D" id="3.40.50.300">
    <property type="entry name" value="P-loop containing nucleotide triphosphate hydrolases"/>
    <property type="match status" value="1"/>
</dbReference>
<dbReference type="PIRSF" id="PIRSF037116">
    <property type="entry name" value="CP_lyase_PhnK"/>
    <property type="match status" value="1"/>
</dbReference>
<keyword evidence="4" id="KW-0067">ATP-binding</keyword>
<evidence type="ECO:0000256" key="2">
    <source>
        <dbReference type="ARBA" id="ARBA00022448"/>
    </source>
</evidence>
<name>A0A852RHF2_9ACTN</name>
<keyword evidence="3" id="KW-0547">Nucleotide-binding</keyword>
<evidence type="ECO:0000313" key="7">
    <source>
        <dbReference type="Proteomes" id="UP000582231"/>
    </source>
</evidence>
<dbReference type="GO" id="GO:0015833">
    <property type="term" value="P:peptide transport"/>
    <property type="evidence" value="ECO:0007669"/>
    <property type="project" value="InterPro"/>
</dbReference>
<dbReference type="GO" id="GO:0005524">
    <property type="term" value="F:ATP binding"/>
    <property type="evidence" value="ECO:0007669"/>
    <property type="project" value="UniProtKB-KW"/>
</dbReference>
<keyword evidence="2" id="KW-0813">Transport</keyword>
<dbReference type="InterPro" id="IPR003439">
    <property type="entry name" value="ABC_transporter-like_ATP-bd"/>
</dbReference>
<dbReference type="RefSeq" id="WP_179726807.1">
    <property type="nucleotide sequence ID" value="NZ_BAABEF010000001.1"/>
</dbReference>
<dbReference type="GO" id="GO:0016887">
    <property type="term" value="F:ATP hydrolysis activity"/>
    <property type="evidence" value="ECO:0007669"/>
    <property type="project" value="InterPro"/>
</dbReference>
<dbReference type="InterPro" id="IPR012700">
    <property type="entry name" value="PhnK"/>
</dbReference>
<dbReference type="EMBL" id="JACCBF010000001">
    <property type="protein sequence ID" value="NYD30575.1"/>
    <property type="molecule type" value="Genomic_DNA"/>
</dbReference>
<dbReference type="InterPro" id="IPR027417">
    <property type="entry name" value="P-loop_NTPase"/>
</dbReference>
<evidence type="ECO:0000313" key="6">
    <source>
        <dbReference type="EMBL" id="NYD30575.1"/>
    </source>
</evidence>
<sequence length="282" mass="30559">MTTTDPTPILEARGLTRTFGSRREATRAVDDVSFSVGPGAILGIVGESGSGKSTTLRCVVGLERADAGEVLFDGVVLTGADRATRRRFRREVQMVFQDPYSSLNPRMSVETIVGEGLDIHRMAGSREARRARVVEVLELVGLDATVLDRFPRSFSGGQRQRIAIARALAVGPRVLVCDEPVSALDVSVQAQVVNLLLDMQQQLGLAVVFVAHDLALVRHLCHEVMVMQRGVVVENGPCADVFDRPQHDYTQSLLAAIPIPDPDRDRARRAAAAAATAERRTA</sequence>
<dbReference type="InterPro" id="IPR017871">
    <property type="entry name" value="ABC_transporter-like_CS"/>
</dbReference>
<dbReference type="SMART" id="SM00382">
    <property type="entry name" value="AAA"/>
    <property type="match status" value="1"/>
</dbReference>
<dbReference type="Pfam" id="PF08352">
    <property type="entry name" value="oligo_HPY"/>
    <property type="match status" value="1"/>
</dbReference>
<evidence type="ECO:0000256" key="3">
    <source>
        <dbReference type="ARBA" id="ARBA00022741"/>
    </source>
</evidence>
<comment type="similarity">
    <text evidence="1">Belongs to the ABC transporter superfamily.</text>
</comment>
<reference evidence="6 7" key="1">
    <citation type="submission" date="2020-07" db="EMBL/GenBank/DDBJ databases">
        <title>Sequencing the genomes of 1000 actinobacteria strains.</title>
        <authorList>
            <person name="Klenk H.-P."/>
        </authorList>
    </citation>
    <scope>NUCLEOTIDE SEQUENCE [LARGE SCALE GENOMIC DNA]</scope>
    <source>
        <strain evidence="6 7">DSM 19082</strain>
    </source>
</reference>
<dbReference type="PANTHER" id="PTHR43776:SF7">
    <property type="entry name" value="D,D-DIPEPTIDE TRANSPORT ATP-BINDING PROTEIN DDPF-RELATED"/>
    <property type="match status" value="1"/>
</dbReference>
<accession>A0A852RHF2</accession>
<dbReference type="GO" id="GO:0055085">
    <property type="term" value="P:transmembrane transport"/>
    <property type="evidence" value="ECO:0007669"/>
    <property type="project" value="UniProtKB-ARBA"/>
</dbReference>
<protein>
    <submittedName>
        <fullName evidence="6">ABC-type oligopeptide transport system ATPase subunit</fullName>
    </submittedName>
</protein>
<dbReference type="InterPro" id="IPR013563">
    <property type="entry name" value="Oligopep_ABC_C"/>
</dbReference>
<comment type="caution">
    <text evidence="6">The sequence shown here is derived from an EMBL/GenBank/DDBJ whole genome shotgun (WGS) entry which is preliminary data.</text>
</comment>
<organism evidence="6 7">
    <name type="scientific">Nocardioides kongjuensis</name>
    <dbReference type="NCBI Taxonomy" id="349522"/>
    <lineage>
        <taxon>Bacteria</taxon>
        <taxon>Bacillati</taxon>
        <taxon>Actinomycetota</taxon>
        <taxon>Actinomycetes</taxon>
        <taxon>Propionibacteriales</taxon>
        <taxon>Nocardioidaceae</taxon>
        <taxon>Nocardioides</taxon>
    </lineage>
</organism>
<keyword evidence="7" id="KW-1185">Reference proteome</keyword>
<dbReference type="Proteomes" id="UP000582231">
    <property type="component" value="Unassembled WGS sequence"/>
</dbReference>
<dbReference type="PROSITE" id="PS50893">
    <property type="entry name" value="ABC_TRANSPORTER_2"/>
    <property type="match status" value="1"/>
</dbReference>
<dbReference type="Pfam" id="PF00005">
    <property type="entry name" value="ABC_tran"/>
    <property type="match status" value="1"/>
</dbReference>
<dbReference type="CDD" id="cd03257">
    <property type="entry name" value="ABC_NikE_OppD_transporters"/>
    <property type="match status" value="1"/>
</dbReference>
<dbReference type="SUPFAM" id="SSF52540">
    <property type="entry name" value="P-loop containing nucleoside triphosphate hydrolases"/>
    <property type="match status" value="1"/>
</dbReference>
<proteinExistence type="inferred from homology"/>
<feature type="domain" description="ABC transporter" evidence="5">
    <location>
        <begin position="10"/>
        <end position="254"/>
    </location>
</feature>
<evidence type="ECO:0000256" key="4">
    <source>
        <dbReference type="ARBA" id="ARBA00022840"/>
    </source>
</evidence>
<evidence type="ECO:0000259" key="5">
    <source>
        <dbReference type="PROSITE" id="PS50893"/>
    </source>
</evidence>
<gene>
    <name evidence="6" type="ORF">BJ958_002121</name>
</gene>
<dbReference type="InterPro" id="IPR003593">
    <property type="entry name" value="AAA+_ATPase"/>
</dbReference>
<dbReference type="PANTHER" id="PTHR43776">
    <property type="entry name" value="TRANSPORT ATP-BINDING PROTEIN"/>
    <property type="match status" value="1"/>
</dbReference>
<dbReference type="AlphaFoldDB" id="A0A852RHF2"/>
<evidence type="ECO:0000256" key="1">
    <source>
        <dbReference type="ARBA" id="ARBA00005417"/>
    </source>
</evidence>